<evidence type="ECO:0000256" key="2">
    <source>
        <dbReference type="ARBA" id="ARBA00022475"/>
    </source>
</evidence>
<feature type="transmembrane region" description="Helical" evidence="4">
    <location>
        <begin position="224"/>
        <end position="246"/>
    </location>
</feature>
<dbReference type="InterPro" id="IPR011701">
    <property type="entry name" value="MFS"/>
</dbReference>
<reference evidence="5" key="1">
    <citation type="journal article" date="2020" name="Stud. Mycol.">
        <title>101 Dothideomycetes genomes: a test case for predicting lifestyles and emergence of pathogens.</title>
        <authorList>
            <person name="Haridas S."/>
            <person name="Albert R."/>
            <person name="Binder M."/>
            <person name="Bloem J."/>
            <person name="Labutti K."/>
            <person name="Salamov A."/>
            <person name="Andreopoulos B."/>
            <person name="Baker S."/>
            <person name="Barry K."/>
            <person name="Bills G."/>
            <person name="Bluhm B."/>
            <person name="Cannon C."/>
            <person name="Castanera R."/>
            <person name="Culley D."/>
            <person name="Daum C."/>
            <person name="Ezra D."/>
            <person name="Gonzalez J."/>
            <person name="Henrissat B."/>
            <person name="Kuo A."/>
            <person name="Liang C."/>
            <person name="Lipzen A."/>
            <person name="Lutzoni F."/>
            <person name="Magnuson J."/>
            <person name="Mondo S."/>
            <person name="Nolan M."/>
            <person name="Ohm R."/>
            <person name="Pangilinan J."/>
            <person name="Park H.-J."/>
            <person name="Ramirez L."/>
            <person name="Alfaro M."/>
            <person name="Sun H."/>
            <person name="Tritt A."/>
            <person name="Yoshinaga Y."/>
            <person name="Zwiers L.-H."/>
            <person name="Turgeon B."/>
            <person name="Goodwin S."/>
            <person name="Spatafora J."/>
            <person name="Crous P."/>
            <person name="Grigoriev I."/>
        </authorList>
    </citation>
    <scope>NUCLEOTIDE SEQUENCE</scope>
    <source>
        <strain evidence="5">CBS 121739</strain>
    </source>
</reference>
<feature type="transmembrane region" description="Helical" evidence="4">
    <location>
        <begin position="450"/>
        <end position="470"/>
    </location>
</feature>
<protein>
    <submittedName>
        <fullName evidence="5">Glucose/galactose transporter</fullName>
    </submittedName>
</protein>
<dbReference type="RefSeq" id="XP_033601512.1">
    <property type="nucleotide sequence ID" value="XM_033749025.1"/>
</dbReference>
<feature type="region of interest" description="Disordered" evidence="3">
    <location>
        <begin position="1"/>
        <end position="23"/>
    </location>
</feature>
<evidence type="ECO:0000256" key="4">
    <source>
        <dbReference type="SAM" id="Phobius"/>
    </source>
</evidence>
<keyword evidence="4" id="KW-1133">Transmembrane helix</keyword>
<feature type="transmembrane region" description="Helical" evidence="4">
    <location>
        <begin position="356"/>
        <end position="375"/>
    </location>
</feature>
<evidence type="ECO:0000313" key="6">
    <source>
        <dbReference type="Proteomes" id="UP000799437"/>
    </source>
</evidence>
<keyword evidence="4" id="KW-0812">Transmembrane</keyword>
<dbReference type="EMBL" id="ML996570">
    <property type="protein sequence ID" value="KAF2759061.1"/>
    <property type="molecule type" value="Genomic_DNA"/>
</dbReference>
<feature type="transmembrane region" description="Helical" evidence="4">
    <location>
        <begin position="98"/>
        <end position="119"/>
    </location>
</feature>
<dbReference type="Pfam" id="PF07690">
    <property type="entry name" value="MFS_1"/>
    <property type="match status" value="1"/>
</dbReference>
<dbReference type="Proteomes" id="UP000799437">
    <property type="component" value="Unassembled WGS sequence"/>
</dbReference>
<dbReference type="OrthoDB" id="546893at2759"/>
<organism evidence="5 6">
    <name type="scientific">Pseudovirgaria hyperparasitica</name>
    <dbReference type="NCBI Taxonomy" id="470096"/>
    <lineage>
        <taxon>Eukaryota</taxon>
        <taxon>Fungi</taxon>
        <taxon>Dikarya</taxon>
        <taxon>Ascomycota</taxon>
        <taxon>Pezizomycotina</taxon>
        <taxon>Dothideomycetes</taxon>
        <taxon>Dothideomycetes incertae sedis</taxon>
        <taxon>Acrospermales</taxon>
        <taxon>Acrospermaceae</taxon>
        <taxon>Pseudovirgaria</taxon>
    </lineage>
</organism>
<gene>
    <name evidence="5" type="ORF">EJ05DRAFT_531410</name>
</gene>
<keyword evidence="4" id="KW-0472">Membrane</keyword>
<dbReference type="GO" id="GO:0022857">
    <property type="term" value="F:transmembrane transporter activity"/>
    <property type="evidence" value="ECO:0007669"/>
    <property type="project" value="InterPro"/>
</dbReference>
<name>A0A6A6WD80_9PEZI</name>
<feature type="transmembrane region" description="Helical" evidence="4">
    <location>
        <begin position="387"/>
        <end position="408"/>
    </location>
</feature>
<feature type="transmembrane region" description="Helical" evidence="4">
    <location>
        <begin position="286"/>
        <end position="308"/>
    </location>
</feature>
<dbReference type="AlphaFoldDB" id="A0A6A6WD80"/>
<dbReference type="PANTHER" id="PTHR43702:SF5">
    <property type="entry name" value="MAJOR FACILITATOR SUPERFAMILY (MFS) PROFILE DOMAIN-CONTAINING PROTEIN"/>
    <property type="match status" value="1"/>
</dbReference>
<evidence type="ECO:0000313" key="5">
    <source>
        <dbReference type="EMBL" id="KAF2759061.1"/>
    </source>
</evidence>
<proteinExistence type="predicted"/>
<dbReference type="Gene3D" id="1.20.1250.20">
    <property type="entry name" value="MFS general substrate transporter like domains"/>
    <property type="match status" value="2"/>
</dbReference>
<dbReference type="GO" id="GO:0005886">
    <property type="term" value="C:plasma membrane"/>
    <property type="evidence" value="ECO:0007669"/>
    <property type="project" value="UniProtKB-SubCell"/>
</dbReference>
<keyword evidence="6" id="KW-1185">Reference proteome</keyword>
<dbReference type="PANTHER" id="PTHR43702">
    <property type="entry name" value="L-FUCOSE-PROTON SYMPORTER"/>
    <property type="match status" value="1"/>
</dbReference>
<dbReference type="InterPro" id="IPR036259">
    <property type="entry name" value="MFS_trans_sf"/>
</dbReference>
<feature type="transmembrane region" description="Helical" evidence="4">
    <location>
        <begin position="420"/>
        <end position="438"/>
    </location>
</feature>
<keyword evidence="2" id="KW-1003">Cell membrane</keyword>
<evidence type="ECO:0000256" key="3">
    <source>
        <dbReference type="SAM" id="MobiDB-lite"/>
    </source>
</evidence>
<dbReference type="GeneID" id="54490079"/>
<feature type="transmembrane region" description="Helical" evidence="4">
    <location>
        <begin position="126"/>
        <end position="145"/>
    </location>
</feature>
<evidence type="ECO:0000256" key="1">
    <source>
        <dbReference type="ARBA" id="ARBA00004429"/>
    </source>
</evidence>
<dbReference type="SUPFAM" id="SSF103473">
    <property type="entry name" value="MFS general substrate transporter"/>
    <property type="match status" value="1"/>
</dbReference>
<sequence length="530" mass="57210">MGFKFGLGGSQEPTLDDVHAQQDRRPSIAEVTENQVRRKSVSDKQITGASQITLRQSIVPVALVTILFFMWGFAYGLLDVLNSRFQVALDITKGQSSGLQASYFGAYFIGPLTYSGWFVRKFGYRYTFMLGLAIYCVGALMFWPSAVYRSFGGFCGSLFIVGSGLSTLEVSANPYIAVCGPPKYSEFRLELSQSFQAVGSVIAPILASRVIFKHVGTDGKDLGAVQFVYLGIAAFVAILCVVFYFAPIPEITDADMQDQTEMIAAPGPDGTTPAATDKPFRKQYTLFWGTAAQFAYVGAQVGIAGYFINYFAEANPQLTTTQAHIKGADFYAIAQALFAAGRFAAAAAMFVFKPRYVLLVFQTLIMVFIIAAIAVNTGSPTTPNWGGLAMLMLVLFFESCIFPLILTLSIRGLGRHTKRGASFVVAAVSGGAVVPAILGNVSDRIGVRRAMVVPLAFFVVAWSFPIYLNLCKGRELDAYTHSTVGLKGDGDLKGGWGLGVGLRGERDWFGGFVGVDVDIYTSAEMMGDDG</sequence>
<feature type="transmembrane region" description="Helical" evidence="4">
    <location>
        <begin position="328"/>
        <end position="349"/>
    </location>
</feature>
<accession>A0A6A6WD80</accession>
<comment type="subcellular location">
    <subcellularLocation>
        <location evidence="1">Cell inner membrane</location>
        <topology evidence="1">Multi-pass membrane protein</topology>
    </subcellularLocation>
</comment>
<feature type="transmembrane region" description="Helical" evidence="4">
    <location>
        <begin position="58"/>
        <end position="78"/>
    </location>
</feature>
<dbReference type="InterPro" id="IPR050375">
    <property type="entry name" value="MFS_TsgA-like"/>
</dbReference>